<evidence type="ECO:0000313" key="3">
    <source>
        <dbReference type="Proteomes" id="UP000642070"/>
    </source>
</evidence>
<dbReference type="AlphaFoldDB" id="A0A917WVR6"/>
<keyword evidence="3" id="KW-1185">Reference proteome</keyword>
<evidence type="ECO:0000256" key="1">
    <source>
        <dbReference type="SAM" id="MobiDB-lite"/>
    </source>
</evidence>
<name>A0A917WVR6_9ACTN</name>
<gene>
    <name evidence="2" type="ORF">GCM10007977_037850</name>
</gene>
<dbReference type="SUPFAM" id="SSF53448">
    <property type="entry name" value="Nucleotide-diphospho-sugar transferases"/>
    <property type="match status" value="1"/>
</dbReference>
<proteinExistence type="predicted"/>
<protein>
    <submittedName>
        <fullName evidence="2">Uncharacterized protein</fullName>
    </submittedName>
</protein>
<reference evidence="2" key="2">
    <citation type="submission" date="2020-09" db="EMBL/GenBank/DDBJ databases">
        <authorList>
            <person name="Sun Q."/>
            <person name="Ohkuma M."/>
        </authorList>
    </citation>
    <scope>NUCLEOTIDE SEQUENCE</scope>
    <source>
        <strain evidence="2">JCM 19831</strain>
    </source>
</reference>
<dbReference type="Proteomes" id="UP000642070">
    <property type="component" value="Unassembled WGS sequence"/>
</dbReference>
<dbReference type="EMBL" id="BMPI01000016">
    <property type="protein sequence ID" value="GGM32878.1"/>
    <property type="molecule type" value="Genomic_DNA"/>
</dbReference>
<dbReference type="InterPro" id="IPR029044">
    <property type="entry name" value="Nucleotide-diphossugar_trans"/>
</dbReference>
<sequence length="196" mass="20459">MTVAAVVTLLAPVTWSPPGVDLETWRAALAEDVVDLLAPLPQIQPAIAAVAADLPLATKIAWPSTRIYPVASPTIGAALRAAEADGHDRAVVVLADAPDLPAMLIGKLIRPLSSKTVAVAPSHTGGILAVATRLPVPEWLPDLDADSGDVASARRPSPDPSQVVSAPGWHRLRGPDDLRRLDLGLDGWDATRSLLT</sequence>
<accession>A0A917WVR6</accession>
<comment type="caution">
    <text evidence="2">The sequence shown here is derived from an EMBL/GenBank/DDBJ whole genome shotgun (WGS) entry which is preliminary data.</text>
</comment>
<feature type="region of interest" description="Disordered" evidence="1">
    <location>
        <begin position="145"/>
        <end position="169"/>
    </location>
</feature>
<dbReference type="RefSeq" id="WP_190251173.1">
    <property type="nucleotide sequence ID" value="NZ_BMPI01000016.1"/>
</dbReference>
<reference evidence="2" key="1">
    <citation type="journal article" date="2014" name="Int. J. Syst. Evol. Microbiol.">
        <title>Complete genome sequence of Corynebacterium casei LMG S-19264T (=DSM 44701T), isolated from a smear-ripened cheese.</title>
        <authorList>
            <consortium name="US DOE Joint Genome Institute (JGI-PGF)"/>
            <person name="Walter F."/>
            <person name="Albersmeier A."/>
            <person name="Kalinowski J."/>
            <person name="Ruckert C."/>
        </authorList>
    </citation>
    <scope>NUCLEOTIDE SEQUENCE</scope>
    <source>
        <strain evidence="2">JCM 19831</strain>
    </source>
</reference>
<dbReference type="Gene3D" id="3.90.550.10">
    <property type="entry name" value="Spore Coat Polysaccharide Biosynthesis Protein SpsA, Chain A"/>
    <property type="match status" value="1"/>
</dbReference>
<organism evidence="2 3">
    <name type="scientific">Dactylosporangium sucinum</name>
    <dbReference type="NCBI Taxonomy" id="1424081"/>
    <lineage>
        <taxon>Bacteria</taxon>
        <taxon>Bacillati</taxon>
        <taxon>Actinomycetota</taxon>
        <taxon>Actinomycetes</taxon>
        <taxon>Micromonosporales</taxon>
        <taxon>Micromonosporaceae</taxon>
        <taxon>Dactylosporangium</taxon>
    </lineage>
</organism>
<evidence type="ECO:0000313" key="2">
    <source>
        <dbReference type="EMBL" id="GGM32878.1"/>
    </source>
</evidence>